<evidence type="ECO:0000256" key="1">
    <source>
        <dbReference type="SAM" id="Phobius"/>
    </source>
</evidence>
<proteinExistence type="predicted"/>
<dbReference type="RefSeq" id="WP_131072052.1">
    <property type="nucleotide sequence ID" value="NZ_CP036313.1"/>
</dbReference>
<sequence>MSKNPQNRVDEVNRYYEPVNKAGKVTGYLFWIIAGSSLFIPYVKQNINPEVASKIQLVFICLVLIHFCLAQFSRFYLLPRAERKRRQQFLSNSFGVPLSHDRTVHYYNNGYAPNILRLGANTMENSFFSKEVAARMLILKRMITVIYIIIWVFFFGSPECKPETLMWITQLVFSTEICIQWLTLELLRCIYKNTYDELHSLFLNEANSKNPKTAASILDSFTAYEAAKHSAGFLLSSKIFFKMNEELTQRWNQIRNDLNMK</sequence>
<gene>
    <name evidence="2" type="ORF">EYB58_11765</name>
</gene>
<keyword evidence="3" id="KW-1185">Reference proteome</keyword>
<organism evidence="2 3">
    <name type="scientific">Desulfobacter hydrogenophilus</name>
    <dbReference type="NCBI Taxonomy" id="2291"/>
    <lineage>
        <taxon>Bacteria</taxon>
        <taxon>Pseudomonadati</taxon>
        <taxon>Thermodesulfobacteriota</taxon>
        <taxon>Desulfobacteria</taxon>
        <taxon>Desulfobacterales</taxon>
        <taxon>Desulfobacteraceae</taxon>
        <taxon>Desulfobacter</taxon>
    </lineage>
</organism>
<keyword evidence="1" id="KW-1133">Transmembrane helix</keyword>
<feature type="transmembrane region" description="Helical" evidence="1">
    <location>
        <begin position="25"/>
        <end position="43"/>
    </location>
</feature>
<evidence type="ECO:0000313" key="2">
    <source>
        <dbReference type="EMBL" id="QBH13542.1"/>
    </source>
</evidence>
<name>A0ABX5RGP4_9BACT</name>
<keyword evidence="1" id="KW-0472">Membrane</keyword>
<feature type="transmembrane region" description="Helical" evidence="1">
    <location>
        <begin position="55"/>
        <end position="77"/>
    </location>
</feature>
<keyword evidence="1" id="KW-0812">Transmembrane</keyword>
<evidence type="ECO:0000313" key="3">
    <source>
        <dbReference type="Proteomes" id="UP000293902"/>
    </source>
</evidence>
<dbReference type="Proteomes" id="UP000293902">
    <property type="component" value="Chromosome"/>
</dbReference>
<feature type="transmembrane region" description="Helical" evidence="1">
    <location>
        <begin position="138"/>
        <end position="158"/>
    </location>
</feature>
<feature type="transmembrane region" description="Helical" evidence="1">
    <location>
        <begin position="164"/>
        <end position="184"/>
    </location>
</feature>
<accession>A0ABX5RGP4</accession>
<protein>
    <submittedName>
        <fullName evidence="2">Uncharacterized protein</fullName>
    </submittedName>
</protein>
<reference evidence="2 3" key="1">
    <citation type="submission" date="2019-02" db="EMBL/GenBank/DDBJ databases">
        <title>Complete genome sequence of Desulfobacter hydrogenophilus AcRS1.</title>
        <authorList>
            <person name="Marietou A."/>
            <person name="Lund M.B."/>
            <person name="Marshall I.P.G."/>
            <person name="Schreiber L."/>
            <person name="Jorgensen B."/>
        </authorList>
    </citation>
    <scope>NUCLEOTIDE SEQUENCE [LARGE SCALE GENOMIC DNA]</scope>
    <source>
        <strain evidence="2 3">AcRS1</strain>
    </source>
</reference>
<dbReference type="EMBL" id="CP036313">
    <property type="protein sequence ID" value="QBH13542.1"/>
    <property type="molecule type" value="Genomic_DNA"/>
</dbReference>